<keyword evidence="2" id="KW-1185">Reference proteome</keyword>
<dbReference type="AlphaFoldDB" id="A0A1A9ZAP2"/>
<reference evidence="1" key="2">
    <citation type="submission" date="2020-05" db="UniProtKB">
        <authorList>
            <consortium name="EnsemblMetazoa"/>
        </authorList>
    </citation>
    <scope>IDENTIFICATION</scope>
    <source>
        <strain evidence="1">IAEA</strain>
    </source>
</reference>
<sequence length="222" mass="24925">MAWFIDYSYLVKEHSYSADLQLGSKGVNYATNIIQEMAMKPFECGLRVCNRQQRVVKLSQSDGAIYTNKRNVPDNRIDAIGQQFYKKEWMHSLNGDNNTRLSETKSAADPKLNGAARVRELPLRKAKVRNAQDNSKCSGTSTTEAEDKCDGSLMGALDRGYNCMNDLSEIDMQRPECCASQLSHHIVVELQLLSTLLGAVSRCVFKSVSSIHSSKFTFNILW</sequence>
<evidence type="ECO:0000313" key="1">
    <source>
        <dbReference type="EnsemblMetazoa" id="GPAI008869-PA"/>
    </source>
</evidence>
<accession>A0A1A9ZAP2</accession>
<dbReference type="EnsemblMetazoa" id="GPAI008869-RA">
    <property type="protein sequence ID" value="GPAI008869-PA"/>
    <property type="gene ID" value="GPAI008869"/>
</dbReference>
<dbReference type="STRING" id="7398.A0A1A9ZAP2"/>
<dbReference type="VEuPathDB" id="VectorBase:GPAI008869"/>
<reference evidence="2" key="1">
    <citation type="submission" date="2014-03" db="EMBL/GenBank/DDBJ databases">
        <authorList>
            <person name="Aksoy S."/>
            <person name="Warren W."/>
            <person name="Wilson R.K."/>
        </authorList>
    </citation>
    <scope>NUCLEOTIDE SEQUENCE [LARGE SCALE GENOMIC DNA]</scope>
    <source>
        <strain evidence="2">IAEA</strain>
    </source>
</reference>
<evidence type="ECO:0000313" key="2">
    <source>
        <dbReference type="Proteomes" id="UP000092445"/>
    </source>
</evidence>
<name>A0A1A9ZAP2_GLOPL</name>
<protein>
    <submittedName>
        <fullName evidence="1">Uncharacterized protein</fullName>
    </submittedName>
</protein>
<organism evidence="1 2">
    <name type="scientific">Glossina pallidipes</name>
    <name type="common">Tsetse fly</name>
    <dbReference type="NCBI Taxonomy" id="7398"/>
    <lineage>
        <taxon>Eukaryota</taxon>
        <taxon>Metazoa</taxon>
        <taxon>Ecdysozoa</taxon>
        <taxon>Arthropoda</taxon>
        <taxon>Hexapoda</taxon>
        <taxon>Insecta</taxon>
        <taxon>Pterygota</taxon>
        <taxon>Neoptera</taxon>
        <taxon>Endopterygota</taxon>
        <taxon>Diptera</taxon>
        <taxon>Brachycera</taxon>
        <taxon>Muscomorpha</taxon>
        <taxon>Hippoboscoidea</taxon>
        <taxon>Glossinidae</taxon>
        <taxon>Glossina</taxon>
    </lineage>
</organism>
<dbReference type="Proteomes" id="UP000092445">
    <property type="component" value="Unassembled WGS sequence"/>
</dbReference>
<proteinExistence type="predicted"/>